<dbReference type="SMART" id="SM00355">
    <property type="entry name" value="ZnF_C2H2"/>
    <property type="match status" value="2"/>
</dbReference>
<dbReference type="GO" id="GO:0006412">
    <property type="term" value="P:translation"/>
    <property type="evidence" value="ECO:0007669"/>
    <property type="project" value="InterPro"/>
</dbReference>
<dbReference type="FunFam" id="4.10.860.130:FF:000001">
    <property type="entry name" value="40S ribosomal protein S13"/>
    <property type="match status" value="1"/>
</dbReference>
<evidence type="ECO:0000256" key="7">
    <source>
        <dbReference type="SAM" id="MobiDB-lite"/>
    </source>
</evidence>
<dbReference type="SUPFAM" id="SSF57667">
    <property type="entry name" value="beta-beta-alpha zinc fingers"/>
    <property type="match status" value="1"/>
</dbReference>
<dbReference type="SMART" id="SM00474">
    <property type="entry name" value="35EXOc"/>
    <property type="match status" value="1"/>
</dbReference>
<organism evidence="9 10">
    <name type="scientific">Acropora cervicornis</name>
    <name type="common">Staghorn coral</name>
    <dbReference type="NCBI Taxonomy" id="6130"/>
    <lineage>
        <taxon>Eukaryota</taxon>
        <taxon>Metazoa</taxon>
        <taxon>Cnidaria</taxon>
        <taxon>Anthozoa</taxon>
        <taxon>Hexacorallia</taxon>
        <taxon>Scleractinia</taxon>
        <taxon>Astrocoeniina</taxon>
        <taxon>Acroporidae</taxon>
        <taxon>Acropora</taxon>
    </lineage>
</organism>
<protein>
    <recommendedName>
        <fullName evidence="4">Small ribosomal subunit protein uS15</fullName>
    </recommendedName>
    <alternativeName>
        <fullName evidence="5">40S ribosomal protein S13</fullName>
    </alternativeName>
</protein>
<name>A0AAD9VDA8_ACRCE</name>
<dbReference type="PROSITE" id="PS00028">
    <property type="entry name" value="ZINC_FINGER_C2H2_1"/>
    <property type="match status" value="1"/>
</dbReference>
<keyword evidence="6" id="KW-0479">Metal-binding</keyword>
<accession>A0AAD9VDA8</accession>
<reference evidence="9" key="2">
    <citation type="journal article" date="2023" name="Science">
        <title>Genomic signatures of disease resistance in endangered staghorn corals.</title>
        <authorList>
            <person name="Vollmer S.V."/>
            <person name="Selwyn J.D."/>
            <person name="Despard B.A."/>
            <person name="Roesel C.L."/>
        </authorList>
    </citation>
    <scope>NUCLEOTIDE SEQUENCE</scope>
    <source>
        <strain evidence="9">K2</strain>
    </source>
</reference>
<dbReference type="GO" id="GO:0003735">
    <property type="term" value="F:structural constituent of ribosome"/>
    <property type="evidence" value="ECO:0007669"/>
    <property type="project" value="InterPro"/>
</dbReference>
<dbReference type="InterPro" id="IPR012606">
    <property type="entry name" value="Ribosomal_uS15_N"/>
</dbReference>
<keyword evidence="6" id="KW-0862">Zinc</keyword>
<dbReference type="CDD" id="cd06141">
    <property type="entry name" value="WRN_exo"/>
    <property type="match status" value="1"/>
</dbReference>
<dbReference type="PROSITE" id="PS00362">
    <property type="entry name" value="RIBOSOMAL_S15"/>
    <property type="match status" value="1"/>
</dbReference>
<feature type="domain" description="C2H2-type" evidence="8">
    <location>
        <begin position="500"/>
        <end position="522"/>
    </location>
</feature>
<reference evidence="9" key="1">
    <citation type="journal article" date="2023" name="G3 (Bethesda)">
        <title>Whole genome assembly and annotation of the endangered Caribbean coral Acropora cervicornis.</title>
        <authorList>
            <person name="Selwyn J.D."/>
            <person name="Vollmer S.V."/>
        </authorList>
    </citation>
    <scope>NUCLEOTIDE SEQUENCE</scope>
    <source>
        <strain evidence="9">K2</strain>
    </source>
</reference>
<evidence type="ECO:0000256" key="6">
    <source>
        <dbReference type="PROSITE-ProRule" id="PRU00042"/>
    </source>
</evidence>
<dbReference type="InterPro" id="IPR002562">
    <property type="entry name" value="3'-5'_exonuclease_dom"/>
</dbReference>
<dbReference type="PROSITE" id="PS50157">
    <property type="entry name" value="ZINC_FINGER_C2H2_2"/>
    <property type="match status" value="1"/>
</dbReference>
<dbReference type="InterPro" id="IPR012337">
    <property type="entry name" value="RNaseH-like_sf"/>
</dbReference>
<dbReference type="GO" id="GO:0006139">
    <property type="term" value="P:nucleobase-containing compound metabolic process"/>
    <property type="evidence" value="ECO:0007669"/>
    <property type="project" value="InterPro"/>
</dbReference>
<evidence type="ECO:0000256" key="3">
    <source>
        <dbReference type="ARBA" id="ARBA00023274"/>
    </source>
</evidence>
<dbReference type="InterPro" id="IPR036397">
    <property type="entry name" value="RNaseH_sf"/>
</dbReference>
<dbReference type="GO" id="GO:0008408">
    <property type="term" value="F:3'-5' exonuclease activity"/>
    <property type="evidence" value="ECO:0007669"/>
    <property type="project" value="InterPro"/>
</dbReference>
<dbReference type="SUPFAM" id="SSF53098">
    <property type="entry name" value="Ribonuclease H-like"/>
    <property type="match status" value="1"/>
</dbReference>
<dbReference type="SMART" id="SM01386">
    <property type="entry name" value="Ribosomal_S13_N"/>
    <property type="match status" value="1"/>
</dbReference>
<dbReference type="Gene3D" id="1.10.287.10">
    <property type="entry name" value="S15/NS1, RNA-binding"/>
    <property type="match status" value="1"/>
</dbReference>
<evidence type="ECO:0000313" key="9">
    <source>
        <dbReference type="EMBL" id="KAK2570333.1"/>
    </source>
</evidence>
<dbReference type="Proteomes" id="UP001249851">
    <property type="component" value="Unassembled WGS sequence"/>
</dbReference>
<feature type="compositionally biased region" description="Polar residues" evidence="7">
    <location>
        <begin position="112"/>
        <end position="128"/>
    </location>
</feature>
<dbReference type="Pfam" id="PF00096">
    <property type="entry name" value="zf-C2H2"/>
    <property type="match status" value="1"/>
</dbReference>
<dbReference type="CDD" id="cd00353">
    <property type="entry name" value="Ribosomal_S15p_S13e"/>
    <property type="match status" value="1"/>
</dbReference>
<gene>
    <name evidence="9" type="ORF">P5673_005123</name>
</gene>
<dbReference type="InterPro" id="IPR013087">
    <property type="entry name" value="Znf_C2H2_type"/>
</dbReference>
<dbReference type="Pfam" id="PF01612">
    <property type="entry name" value="DNA_pol_A_exo1"/>
    <property type="match status" value="1"/>
</dbReference>
<dbReference type="FunFam" id="1.10.287.10:FF:000003">
    <property type="entry name" value="40S ribosomal protein S13"/>
    <property type="match status" value="1"/>
</dbReference>
<dbReference type="InterPro" id="IPR000589">
    <property type="entry name" value="Ribosomal_uS15"/>
</dbReference>
<dbReference type="GO" id="GO:0022627">
    <property type="term" value="C:cytosolic small ribosomal subunit"/>
    <property type="evidence" value="ECO:0007669"/>
    <property type="project" value="TreeGrafter"/>
</dbReference>
<keyword evidence="6" id="KW-0863">Zinc-finger</keyword>
<dbReference type="GO" id="GO:0005730">
    <property type="term" value="C:nucleolus"/>
    <property type="evidence" value="ECO:0007669"/>
    <property type="project" value="TreeGrafter"/>
</dbReference>
<dbReference type="SMART" id="SM01387">
    <property type="entry name" value="Ribosomal_S15"/>
    <property type="match status" value="1"/>
</dbReference>
<dbReference type="SUPFAM" id="SSF47060">
    <property type="entry name" value="S15/NS1 RNA-binding domain"/>
    <property type="match status" value="1"/>
</dbReference>
<keyword evidence="2 9" id="KW-0689">Ribosomal protein</keyword>
<keyword evidence="3" id="KW-0687">Ribonucleoprotein</keyword>
<comment type="caution">
    <text evidence="9">The sequence shown here is derived from an EMBL/GenBank/DDBJ whole genome shotgun (WGS) entry which is preliminary data.</text>
</comment>
<dbReference type="InterPro" id="IPR036236">
    <property type="entry name" value="Znf_C2H2_sf"/>
</dbReference>
<dbReference type="Pfam" id="PF08069">
    <property type="entry name" value="Ribosomal_S13_N"/>
    <property type="match status" value="1"/>
</dbReference>
<evidence type="ECO:0000256" key="4">
    <source>
        <dbReference type="ARBA" id="ARBA00035165"/>
    </source>
</evidence>
<dbReference type="PANTHER" id="PTHR11885:SF6">
    <property type="entry name" value="SMALL RIBOSOMAL SUBUNIT PROTEIN US15"/>
    <property type="match status" value="1"/>
</dbReference>
<dbReference type="GO" id="GO:0070181">
    <property type="term" value="F:small ribosomal subunit rRNA binding"/>
    <property type="evidence" value="ECO:0007669"/>
    <property type="project" value="TreeGrafter"/>
</dbReference>
<evidence type="ECO:0000259" key="8">
    <source>
        <dbReference type="PROSITE" id="PS50157"/>
    </source>
</evidence>
<keyword evidence="10" id="KW-1185">Reference proteome</keyword>
<evidence type="ECO:0000256" key="1">
    <source>
        <dbReference type="ARBA" id="ARBA00008434"/>
    </source>
</evidence>
<dbReference type="Gene3D" id="3.30.160.60">
    <property type="entry name" value="Classic Zinc Finger"/>
    <property type="match status" value="1"/>
</dbReference>
<dbReference type="PANTHER" id="PTHR11885">
    <property type="entry name" value="RIBOSOMAL PROTEIN S15P/S13E"/>
    <property type="match status" value="1"/>
</dbReference>
<evidence type="ECO:0000313" key="10">
    <source>
        <dbReference type="Proteomes" id="UP001249851"/>
    </source>
</evidence>
<evidence type="ECO:0000256" key="5">
    <source>
        <dbReference type="ARBA" id="ARBA00035470"/>
    </source>
</evidence>
<dbReference type="AlphaFoldDB" id="A0AAD9VDA8"/>
<feature type="region of interest" description="Disordered" evidence="7">
    <location>
        <begin position="210"/>
        <end position="255"/>
    </location>
</feature>
<dbReference type="InterPro" id="IPR009068">
    <property type="entry name" value="uS15_NS1_RNA-bd_sf"/>
</dbReference>
<sequence length="705" mass="79376">MRRIGEQKRGSSIQSPISRERAWEYLLRRKAEGITGRIHNERSLNHRAESYIPLCSTGLEEPERSREPYKRSVSGFPIEACVSSSSAHCSGLALVPNEGYWLDRTGSRQDQRNSLGSHSVYGKQTLSGNQTHNYQRKDFIMGSLEVKSMQINAEGLHSNVNHAKHTSAEQQTEEALNFTCYYHGENHLKNSFQQLPCHQNWIPRVSNKRINGGPTPMEDSNQYDENPQDASMKTSQGCFSGSHPSGPPLAHGILKPSKDVSFKPSKQIPVMSSCSRYLTLTHLLPYPAEGVEVVYTTDPIEVEAWLRNNVIDCSARAVGLDIEWKPQFKSKKDGGVENKTAVLQLAIESSSLVFQLYNLGRPPNVLVSVLKDERILKVGSGILQDVTKLKKDTGLKCIGLVDTQKLAKEVGMLESQKLGLKSLAKYLLGIELEKPKSVTMSNWENFPLTVKQIHYAALDAWIGLKIYRSMKAMQGKSTCKSLEGSNLVNCEEATMNENPLPCQVCGKKFKTSSALPEHLKVHPKCGCEYETSSALSEHLKVHPKCQCGQYFVPKIFKEHSMKCFKAETILKRIKINSDCQACVMHVGRSWLKLTSDDVKEQIYKLAKKGLTPSQIGVILRDSHGVAQVRYVTGNKILRILKAKGLAGNLPEDLYFLIKKAVSVRKHLEKHRKDKDSKFRLILIESRIHRLARYYKTKRLLPPNWK</sequence>
<dbReference type="GO" id="GO:0008270">
    <property type="term" value="F:zinc ion binding"/>
    <property type="evidence" value="ECO:0007669"/>
    <property type="project" value="UniProtKB-KW"/>
</dbReference>
<dbReference type="Pfam" id="PF00312">
    <property type="entry name" value="Ribosomal_S15"/>
    <property type="match status" value="1"/>
</dbReference>
<proteinExistence type="inferred from homology"/>
<feature type="compositionally biased region" description="Polar residues" evidence="7">
    <location>
        <begin position="218"/>
        <end position="243"/>
    </location>
</feature>
<comment type="similarity">
    <text evidence="1">Belongs to the universal ribosomal protein uS15 family.</text>
</comment>
<feature type="region of interest" description="Disordered" evidence="7">
    <location>
        <begin position="105"/>
        <end position="128"/>
    </location>
</feature>
<evidence type="ECO:0000256" key="2">
    <source>
        <dbReference type="ARBA" id="ARBA00022980"/>
    </source>
</evidence>
<dbReference type="Gene3D" id="4.10.860.130">
    <property type="match status" value="1"/>
</dbReference>
<dbReference type="InterPro" id="IPR023029">
    <property type="entry name" value="Ribosomal_uS15_arc_euk"/>
</dbReference>
<dbReference type="EMBL" id="JARQWQ010000008">
    <property type="protein sequence ID" value="KAK2570333.1"/>
    <property type="molecule type" value="Genomic_DNA"/>
</dbReference>
<dbReference type="Gene3D" id="3.30.420.10">
    <property type="entry name" value="Ribonuclease H-like superfamily/Ribonuclease H"/>
    <property type="match status" value="1"/>
</dbReference>